<feature type="transmembrane region" description="Helical" evidence="1">
    <location>
        <begin position="21"/>
        <end position="39"/>
    </location>
</feature>
<proteinExistence type="predicted"/>
<sequence>MTNLTPKSQEKSTSNVNPLQCLASAIIAGGLATLAYMLMKSISETFANKPIISDNVFVVNISTAVRALVVGVIAFATCMCAMVTLGLIALAIQIIIQRFTNKEMPPNEG</sequence>
<dbReference type="OrthoDB" id="515558at2"/>
<comment type="caution">
    <text evidence="2">The sequence shown here is derived from an EMBL/GenBank/DDBJ whole genome shotgun (WGS) entry which is preliminary data.</text>
</comment>
<keyword evidence="1" id="KW-1133">Transmembrane helix</keyword>
<keyword evidence="1" id="KW-0472">Membrane</keyword>
<evidence type="ECO:0000256" key="1">
    <source>
        <dbReference type="SAM" id="Phobius"/>
    </source>
</evidence>
<accession>A0A3N6PDC4</accession>
<evidence type="ECO:0000313" key="3">
    <source>
        <dbReference type="Proteomes" id="UP000269154"/>
    </source>
</evidence>
<dbReference type="RefSeq" id="WP_124145336.1">
    <property type="nucleotide sequence ID" value="NZ_CAWOKI010000080.1"/>
</dbReference>
<gene>
    <name evidence="2" type="ORF">D5R40_13325</name>
</gene>
<protein>
    <submittedName>
        <fullName evidence="2">DUF3082 domain-containing protein</fullName>
    </submittedName>
</protein>
<evidence type="ECO:0000313" key="2">
    <source>
        <dbReference type="EMBL" id="RQH43250.1"/>
    </source>
</evidence>
<dbReference type="EMBL" id="RCBY01000064">
    <property type="protein sequence ID" value="RQH43250.1"/>
    <property type="molecule type" value="Genomic_DNA"/>
</dbReference>
<dbReference type="InterPro" id="IPR021434">
    <property type="entry name" value="DUF3082"/>
</dbReference>
<reference evidence="2 3" key="1">
    <citation type="journal article" date="2018" name="ACS Chem. Biol.">
        <title>Ketoreductase domain dysfunction expands chemodiversity: malyngamide biosynthesis in the cyanobacterium Okeania hirsuta.</title>
        <authorList>
            <person name="Moss N.A."/>
            <person name="Leao T."/>
            <person name="Rankin M."/>
            <person name="McCullough T.M."/>
            <person name="Qu P."/>
            <person name="Korobeynikov A."/>
            <person name="Smith J.L."/>
            <person name="Gerwick L."/>
            <person name="Gerwick W.H."/>
        </authorList>
    </citation>
    <scope>NUCLEOTIDE SEQUENCE [LARGE SCALE GENOMIC DNA]</scope>
    <source>
        <strain evidence="2 3">PAB10Feb10-1</strain>
    </source>
</reference>
<keyword evidence="3" id="KW-1185">Reference proteome</keyword>
<dbReference type="Proteomes" id="UP000269154">
    <property type="component" value="Unassembled WGS sequence"/>
</dbReference>
<organism evidence="2 3">
    <name type="scientific">Okeania hirsuta</name>
    <dbReference type="NCBI Taxonomy" id="1458930"/>
    <lineage>
        <taxon>Bacteria</taxon>
        <taxon>Bacillati</taxon>
        <taxon>Cyanobacteriota</taxon>
        <taxon>Cyanophyceae</taxon>
        <taxon>Oscillatoriophycideae</taxon>
        <taxon>Oscillatoriales</taxon>
        <taxon>Microcoleaceae</taxon>
        <taxon>Okeania</taxon>
    </lineage>
</organism>
<dbReference type="AlphaFoldDB" id="A0A3N6PDC4"/>
<feature type="transmembrane region" description="Helical" evidence="1">
    <location>
        <begin position="67"/>
        <end position="96"/>
    </location>
</feature>
<keyword evidence="1" id="KW-0812">Transmembrane</keyword>
<name>A0A3N6PDC4_9CYAN</name>
<dbReference type="Pfam" id="PF11282">
    <property type="entry name" value="DUF3082"/>
    <property type="match status" value="1"/>
</dbReference>